<accession>A0A6A6SND0</accession>
<protein>
    <submittedName>
        <fullName evidence="4">Bud-site selection protein</fullName>
    </submittedName>
</protein>
<dbReference type="AlphaFoldDB" id="A0A6A6SND0"/>
<dbReference type="EMBL" id="MU004502">
    <property type="protein sequence ID" value="KAF2649199.1"/>
    <property type="molecule type" value="Genomic_DNA"/>
</dbReference>
<feature type="compositionally biased region" description="Basic and acidic residues" evidence="2">
    <location>
        <begin position="436"/>
        <end position="454"/>
    </location>
</feature>
<reference evidence="4" key="1">
    <citation type="journal article" date="2020" name="Stud. Mycol.">
        <title>101 Dothideomycetes genomes: a test case for predicting lifestyles and emergence of pathogens.</title>
        <authorList>
            <person name="Haridas S."/>
            <person name="Albert R."/>
            <person name="Binder M."/>
            <person name="Bloem J."/>
            <person name="Labutti K."/>
            <person name="Salamov A."/>
            <person name="Andreopoulos B."/>
            <person name="Baker S."/>
            <person name="Barry K."/>
            <person name="Bills G."/>
            <person name="Bluhm B."/>
            <person name="Cannon C."/>
            <person name="Castanera R."/>
            <person name="Culley D."/>
            <person name="Daum C."/>
            <person name="Ezra D."/>
            <person name="Gonzalez J."/>
            <person name="Henrissat B."/>
            <person name="Kuo A."/>
            <person name="Liang C."/>
            <person name="Lipzen A."/>
            <person name="Lutzoni F."/>
            <person name="Magnuson J."/>
            <person name="Mondo S."/>
            <person name="Nolan M."/>
            <person name="Ohm R."/>
            <person name="Pangilinan J."/>
            <person name="Park H.-J."/>
            <person name="Ramirez L."/>
            <person name="Alfaro M."/>
            <person name="Sun H."/>
            <person name="Tritt A."/>
            <person name="Yoshinaga Y."/>
            <person name="Zwiers L.-H."/>
            <person name="Turgeon B."/>
            <person name="Goodwin S."/>
            <person name="Spatafora J."/>
            <person name="Crous P."/>
            <person name="Grigoriev I."/>
        </authorList>
    </citation>
    <scope>NUCLEOTIDE SEQUENCE</scope>
    <source>
        <strain evidence="4">CBS 122681</strain>
    </source>
</reference>
<feature type="compositionally biased region" description="Basic residues" evidence="2">
    <location>
        <begin position="342"/>
        <end position="352"/>
    </location>
</feature>
<feature type="compositionally biased region" description="Basic and acidic residues" evidence="2">
    <location>
        <begin position="353"/>
        <end position="386"/>
    </location>
</feature>
<name>A0A6A6SND0_9PLEO</name>
<organism evidence="4 5">
    <name type="scientific">Lophiostoma macrostomum CBS 122681</name>
    <dbReference type="NCBI Taxonomy" id="1314788"/>
    <lineage>
        <taxon>Eukaryota</taxon>
        <taxon>Fungi</taxon>
        <taxon>Dikarya</taxon>
        <taxon>Ascomycota</taxon>
        <taxon>Pezizomycotina</taxon>
        <taxon>Dothideomycetes</taxon>
        <taxon>Pleosporomycetidae</taxon>
        <taxon>Pleosporales</taxon>
        <taxon>Lophiostomataceae</taxon>
        <taxon>Lophiostoma</taxon>
    </lineage>
</organism>
<dbReference type="PANTHER" id="PTHR23325">
    <property type="entry name" value="SERUM RESPONSE FACTOR-BINDING"/>
    <property type="match status" value="1"/>
</dbReference>
<keyword evidence="1" id="KW-0175">Coiled coil</keyword>
<sequence>MPKRKRTQLSPSSEPSDGTPSPHTLARQKKLCTQRITTALKPLVSALRLGAGFERQKFSRRRNTAKEKSDAKAVERLDKEYAVLKSLDVPALAERHLRRTIGKVKSLKEHEALKEWLESRGGDNRGADTVWLNVTARLYKVTGVREVVDEVIEDLKGIVEVGGVTPGAKKDQRNQKDWNARKKSKVQDEVEAEEEEVEVASSDEEGEAFKIFDARIAAPSSAEEDSDDSLSEGHRPPSIGDSQDEWEGFEDADEDSASDSTENSEAVVFRKDLGRVNDDWSGGSEPDDSEEDHEPIPPPKAKAKEPATKASQSTFLPSLSHAAYFSGTESEASDLDIDVAPKKNRRGQRARQKIWEQKYGEKAKHVQESERNKGWDPKRGAVDGRPGKGGRGGKGGPKTGRGPERSGENATALGARKVTKRDDSGPIHPSWQAAKAAKERKMVVKPEGKKIVFD</sequence>
<dbReference type="Pfam" id="PF09073">
    <property type="entry name" value="BUD22"/>
    <property type="match status" value="1"/>
</dbReference>
<feature type="compositionally biased region" description="Basic and acidic residues" evidence="2">
    <location>
        <begin position="268"/>
        <end position="278"/>
    </location>
</feature>
<evidence type="ECO:0000256" key="1">
    <source>
        <dbReference type="ARBA" id="ARBA00023054"/>
    </source>
</evidence>
<keyword evidence="5" id="KW-1185">Reference proteome</keyword>
<feature type="compositionally biased region" description="Polar residues" evidence="2">
    <location>
        <begin position="8"/>
        <end position="22"/>
    </location>
</feature>
<dbReference type="OrthoDB" id="3364872at2759"/>
<dbReference type="InterPro" id="IPR015158">
    <property type="entry name" value="Bud22_dom"/>
</dbReference>
<feature type="compositionally biased region" description="Acidic residues" evidence="2">
    <location>
        <begin position="189"/>
        <end position="206"/>
    </location>
</feature>
<dbReference type="Proteomes" id="UP000799324">
    <property type="component" value="Unassembled WGS sequence"/>
</dbReference>
<dbReference type="GO" id="GO:0005634">
    <property type="term" value="C:nucleus"/>
    <property type="evidence" value="ECO:0007669"/>
    <property type="project" value="TreeGrafter"/>
</dbReference>
<dbReference type="GO" id="GO:0030686">
    <property type="term" value="C:90S preribosome"/>
    <property type="evidence" value="ECO:0007669"/>
    <property type="project" value="TreeGrafter"/>
</dbReference>
<evidence type="ECO:0000256" key="2">
    <source>
        <dbReference type="SAM" id="MobiDB-lite"/>
    </source>
</evidence>
<dbReference type="InterPro" id="IPR037393">
    <property type="entry name" value="Bud22/SRFB1"/>
</dbReference>
<evidence type="ECO:0000259" key="3">
    <source>
        <dbReference type="Pfam" id="PF09073"/>
    </source>
</evidence>
<feature type="region of interest" description="Disordered" evidence="2">
    <location>
        <begin position="1"/>
        <end position="26"/>
    </location>
</feature>
<proteinExistence type="predicted"/>
<gene>
    <name evidence="4" type="ORF">K491DRAFT_698295</name>
</gene>
<feature type="compositionally biased region" description="Basic and acidic residues" evidence="2">
    <location>
        <begin position="168"/>
        <end position="188"/>
    </location>
</feature>
<evidence type="ECO:0000313" key="4">
    <source>
        <dbReference type="EMBL" id="KAF2649199.1"/>
    </source>
</evidence>
<feature type="region of interest" description="Disordered" evidence="2">
    <location>
        <begin position="163"/>
        <end position="454"/>
    </location>
</feature>
<feature type="domain" description="Bud22" evidence="3">
    <location>
        <begin position="38"/>
        <end position="454"/>
    </location>
</feature>
<feature type="compositionally biased region" description="Gly residues" evidence="2">
    <location>
        <begin position="387"/>
        <end position="399"/>
    </location>
</feature>
<dbReference type="GO" id="GO:0030490">
    <property type="term" value="P:maturation of SSU-rRNA"/>
    <property type="evidence" value="ECO:0007669"/>
    <property type="project" value="TreeGrafter"/>
</dbReference>
<evidence type="ECO:0000313" key="5">
    <source>
        <dbReference type="Proteomes" id="UP000799324"/>
    </source>
</evidence>
<feature type="compositionally biased region" description="Acidic residues" evidence="2">
    <location>
        <begin position="242"/>
        <end position="257"/>
    </location>
</feature>
<dbReference type="PANTHER" id="PTHR23325:SF1">
    <property type="entry name" value="SERUM RESPONSE FACTOR-BINDING PROTEIN 1"/>
    <property type="match status" value="1"/>
</dbReference>